<comment type="caution">
    <text evidence="4">The sequence shown here is derived from an EMBL/GenBank/DDBJ whole genome shotgun (WGS) entry which is preliminary data.</text>
</comment>
<dbReference type="GO" id="GO:0016887">
    <property type="term" value="F:ATP hydrolysis activity"/>
    <property type="evidence" value="ECO:0007669"/>
    <property type="project" value="InterPro"/>
</dbReference>
<accession>A0A538S9Z8</accession>
<dbReference type="EMBL" id="VBOT01000152">
    <property type="protein sequence ID" value="TMQ48189.1"/>
    <property type="molecule type" value="Genomic_DNA"/>
</dbReference>
<dbReference type="Pfam" id="PF00005">
    <property type="entry name" value="ABC_tran"/>
    <property type="match status" value="1"/>
</dbReference>
<dbReference type="PANTHER" id="PTHR43423">
    <property type="entry name" value="ABC TRANSPORTER I FAMILY MEMBER 17"/>
    <property type="match status" value="1"/>
</dbReference>
<dbReference type="Gene3D" id="3.40.50.300">
    <property type="entry name" value="P-loop containing nucleotide triphosphate hydrolases"/>
    <property type="match status" value="1"/>
</dbReference>
<dbReference type="GO" id="GO:0005315">
    <property type="term" value="F:phosphate transmembrane transporter activity"/>
    <property type="evidence" value="ECO:0007669"/>
    <property type="project" value="InterPro"/>
</dbReference>
<proteinExistence type="predicted"/>
<dbReference type="AlphaFoldDB" id="A0A538S9Z8"/>
<dbReference type="InterPro" id="IPR003439">
    <property type="entry name" value="ABC_transporter-like_ATP-bd"/>
</dbReference>
<evidence type="ECO:0000259" key="3">
    <source>
        <dbReference type="PROSITE" id="PS50893"/>
    </source>
</evidence>
<keyword evidence="1" id="KW-0547">Nucleotide-binding</keyword>
<sequence length="253" mass="28736">MSEFSIVTRGLNLWYGSFQALIDVSVRMRHRFITSLIGPSGCGKTTLLRCFNRVNERYDYVRTAGEIEILGQNIYAPEVSLVELRKAVGMVFQRPNPLPISVYENVVFGLRIHSGAIKRSEVDGAVEMALTRAGLWKDLKDRLHVRATTLQLEQQQKLCIARLLPLEPEVILMDEPCSALDVEGTRAIEELMLDLKEHYTIVVVTHNMAQARRVSDECIFMLLGRVIEHSRTSDLFLSPKDPRTGEYIEGRYG</sequence>
<dbReference type="GO" id="GO:0016020">
    <property type="term" value="C:membrane"/>
    <property type="evidence" value="ECO:0007669"/>
    <property type="project" value="InterPro"/>
</dbReference>
<dbReference type="SMART" id="SM00382">
    <property type="entry name" value="AAA"/>
    <property type="match status" value="1"/>
</dbReference>
<dbReference type="SUPFAM" id="SSF52540">
    <property type="entry name" value="P-loop containing nucleoside triphosphate hydrolases"/>
    <property type="match status" value="1"/>
</dbReference>
<dbReference type="InterPro" id="IPR003593">
    <property type="entry name" value="AAA+_ATPase"/>
</dbReference>
<reference evidence="4 5" key="1">
    <citation type="journal article" date="2019" name="Nat. Microbiol.">
        <title>Mediterranean grassland soil C-N compound turnover is dependent on rainfall and depth, and is mediated by genomically divergent microorganisms.</title>
        <authorList>
            <person name="Diamond S."/>
            <person name="Andeer P.F."/>
            <person name="Li Z."/>
            <person name="Crits-Christoph A."/>
            <person name="Burstein D."/>
            <person name="Anantharaman K."/>
            <person name="Lane K.R."/>
            <person name="Thomas B.C."/>
            <person name="Pan C."/>
            <person name="Northen T.R."/>
            <person name="Banfield J.F."/>
        </authorList>
    </citation>
    <scope>NUCLEOTIDE SEQUENCE [LARGE SCALE GENOMIC DNA]</scope>
    <source>
        <strain evidence="4">WS_3</strain>
    </source>
</reference>
<evidence type="ECO:0000313" key="4">
    <source>
        <dbReference type="EMBL" id="TMQ48189.1"/>
    </source>
</evidence>
<dbReference type="GO" id="GO:0035435">
    <property type="term" value="P:phosphate ion transmembrane transport"/>
    <property type="evidence" value="ECO:0007669"/>
    <property type="project" value="InterPro"/>
</dbReference>
<dbReference type="Proteomes" id="UP000320184">
    <property type="component" value="Unassembled WGS sequence"/>
</dbReference>
<protein>
    <submittedName>
        <fullName evidence="4">Phosphate ABC transporter ATP-binding protein</fullName>
    </submittedName>
</protein>
<dbReference type="PROSITE" id="PS50893">
    <property type="entry name" value="ABC_TRANSPORTER_2"/>
    <property type="match status" value="1"/>
</dbReference>
<gene>
    <name evidence="4" type="ORF">E6K73_12520</name>
</gene>
<dbReference type="GO" id="GO:0005524">
    <property type="term" value="F:ATP binding"/>
    <property type="evidence" value="ECO:0007669"/>
    <property type="project" value="UniProtKB-KW"/>
</dbReference>
<dbReference type="InterPro" id="IPR027417">
    <property type="entry name" value="P-loop_NTPase"/>
</dbReference>
<evidence type="ECO:0000313" key="5">
    <source>
        <dbReference type="Proteomes" id="UP000320184"/>
    </source>
</evidence>
<evidence type="ECO:0000256" key="1">
    <source>
        <dbReference type="ARBA" id="ARBA00022741"/>
    </source>
</evidence>
<feature type="domain" description="ABC transporter" evidence="3">
    <location>
        <begin position="6"/>
        <end position="248"/>
    </location>
</feature>
<dbReference type="PANTHER" id="PTHR43423:SF1">
    <property type="entry name" value="ABC TRANSPORTER I FAMILY MEMBER 17"/>
    <property type="match status" value="1"/>
</dbReference>
<dbReference type="CDD" id="cd03260">
    <property type="entry name" value="ABC_PstB_phosphate_transporter"/>
    <property type="match status" value="1"/>
</dbReference>
<name>A0A538S9Z8_UNCEI</name>
<dbReference type="InterPro" id="IPR005670">
    <property type="entry name" value="PstB-like"/>
</dbReference>
<keyword evidence="2 4" id="KW-0067">ATP-binding</keyword>
<evidence type="ECO:0000256" key="2">
    <source>
        <dbReference type="ARBA" id="ARBA00022840"/>
    </source>
</evidence>
<organism evidence="4 5">
    <name type="scientific">Eiseniibacteriota bacterium</name>
    <dbReference type="NCBI Taxonomy" id="2212470"/>
    <lineage>
        <taxon>Bacteria</taxon>
        <taxon>Candidatus Eiseniibacteriota</taxon>
    </lineage>
</organism>